<keyword evidence="3" id="KW-0732">Signal</keyword>
<accession>A0A9P0GDT2</accession>
<feature type="chain" id="PRO_5040409437" description="Amidase domain-containing protein" evidence="3">
    <location>
        <begin position="22"/>
        <end position="504"/>
    </location>
</feature>
<feature type="signal peptide" evidence="3">
    <location>
        <begin position="1"/>
        <end position="21"/>
    </location>
</feature>
<feature type="non-terminal residue" evidence="5">
    <location>
        <position position="504"/>
    </location>
</feature>
<dbReference type="PIRSF" id="PIRSF001221">
    <property type="entry name" value="Amidase_fungi"/>
    <property type="match status" value="1"/>
</dbReference>
<dbReference type="InterPro" id="IPR023631">
    <property type="entry name" value="Amidase_dom"/>
</dbReference>
<evidence type="ECO:0000313" key="5">
    <source>
        <dbReference type="EMBL" id="CAH1112070.1"/>
    </source>
</evidence>
<dbReference type="Gene3D" id="3.90.1300.10">
    <property type="entry name" value="Amidase signature (AS) domain"/>
    <property type="match status" value="1"/>
</dbReference>
<feature type="domain" description="Amidase" evidence="4">
    <location>
        <begin position="63"/>
        <end position="483"/>
    </location>
</feature>
<dbReference type="PROSITE" id="PS00571">
    <property type="entry name" value="AMIDASES"/>
    <property type="match status" value="1"/>
</dbReference>
<dbReference type="InterPro" id="IPR020556">
    <property type="entry name" value="Amidase_CS"/>
</dbReference>
<evidence type="ECO:0000256" key="1">
    <source>
        <dbReference type="ARBA" id="ARBA00009199"/>
    </source>
</evidence>
<feature type="active site" description="Charge relay system" evidence="2">
    <location>
        <position position="124"/>
    </location>
</feature>
<reference evidence="5" key="1">
    <citation type="submission" date="2022-01" db="EMBL/GenBank/DDBJ databases">
        <authorList>
            <person name="King R."/>
        </authorList>
    </citation>
    <scope>NUCLEOTIDE SEQUENCE</scope>
</reference>
<dbReference type="EMBL" id="OV651818">
    <property type="protein sequence ID" value="CAH1112070.1"/>
    <property type="molecule type" value="Genomic_DNA"/>
</dbReference>
<feature type="active site" description="Charge relay system" evidence="2">
    <location>
        <position position="199"/>
    </location>
</feature>
<feature type="active site" description="Acyl-ester intermediate" evidence="2">
    <location>
        <position position="223"/>
    </location>
</feature>
<gene>
    <name evidence="5" type="ORF">PSYICH_LOCUS12932</name>
</gene>
<dbReference type="PANTHER" id="PTHR43372">
    <property type="entry name" value="FATTY-ACID AMIDE HYDROLASE"/>
    <property type="match status" value="1"/>
</dbReference>
<keyword evidence="6" id="KW-1185">Reference proteome</keyword>
<dbReference type="Pfam" id="PF01425">
    <property type="entry name" value="Amidase"/>
    <property type="match status" value="1"/>
</dbReference>
<dbReference type="InterPro" id="IPR052739">
    <property type="entry name" value="FAAH2"/>
</dbReference>
<name>A0A9P0GDT2_9CUCU</name>
<evidence type="ECO:0000256" key="3">
    <source>
        <dbReference type="SAM" id="SignalP"/>
    </source>
</evidence>
<evidence type="ECO:0000313" key="6">
    <source>
        <dbReference type="Proteomes" id="UP001153636"/>
    </source>
</evidence>
<evidence type="ECO:0000256" key="2">
    <source>
        <dbReference type="PIRSR" id="PIRSR001221-1"/>
    </source>
</evidence>
<comment type="similarity">
    <text evidence="1">Belongs to the amidase family.</text>
</comment>
<dbReference type="GO" id="GO:0012505">
    <property type="term" value="C:endomembrane system"/>
    <property type="evidence" value="ECO:0007669"/>
    <property type="project" value="TreeGrafter"/>
</dbReference>
<dbReference type="PANTHER" id="PTHR43372:SF3">
    <property type="entry name" value="AT07710P-RELATED"/>
    <property type="match status" value="1"/>
</dbReference>
<dbReference type="Proteomes" id="UP001153636">
    <property type="component" value="Chromosome 6"/>
</dbReference>
<protein>
    <recommendedName>
        <fullName evidence="4">Amidase domain-containing protein</fullName>
    </recommendedName>
</protein>
<proteinExistence type="inferred from homology"/>
<dbReference type="InterPro" id="IPR036928">
    <property type="entry name" value="AS_sf"/>
</dbReference>
<sequence length="504" mass="55141">MDSVFYILLLTMKLLSHIVRPFLFVASRGKRQILPPLKNDILTISATELAEKIRKRQISSQTVCQAFIDRIKEVNPILNAVSEERFDQAFLDAKDVDEFLSSTTLTEKELKETKPLLGLPFTVKETCSLKGMELSVGSLSLLGTKAQEDGTAVTRMKSGGAIPLLISNAPELCFSSGSESKTKGKINNPYNTTYTSGGSSSGEGALLGSGASIVGIGSDVGGSIRIPACFCGVFGHKPTANTVNTKGHFPKVSDDLTIKSFSVIGPLVRYAKDLKLVLKVLVEPEYMPKLKLDEEVDFTQIEIAFMEDFNNAALPGTDPDIKLAIETATNYLKENCGSTITNEKIDNLADSISISTYMLLSGEKTVAAFEHPTPFLEFLKSYFGSSDFSTQFSYSLFQTNVLTSLIHHDSSELLNMREKIWNFFGDKRILLFPTSYSSAKKHVDFFFNSIDVAYTIFANACGLPATNIPCGLDRNGMPIGIQKNTRGRGIYVGQHLAKEGGKVF</sequence>
<dbReference type="OrthoDB" id="6428749at2759"/>
<dbReference type="AlphaFoldDB" id="A0A9P0GDT2"/>
<organism evidence="5 6">
    <name type="scientific">Psylliodes chrysocephalus</name>
    <dbReference type="NCBI Taxonomy" id="3402493"/>
    <lineage>
        <taxon>Eukaryota</taxon>
        <taxon>Metazoa</taxon>
        <taxon>Ecdysozoa</taxon>
        <taxon>Arthropoda</taxon>
        <taxon>Hexapoda</taxon>
        <taxon>Insecta</taxon>
        <taxon>Pterygota</taxon>
        <taxon>Neoptera</taxon>
        <taxon>Endopterygota</taxon>
        <taxon>Coleoptera</taxon>
        <taxon>Polyphaga</taxon>
        <taxon>Cucujiformia</taxon>
        <taxon>Chrysomeloidea</taxon>
        <taxon>Chrysomelidae</taxon>
        <taxon>Galerucinae</taxon>
        <taxon>Alticini</taxon>
        <taxon>Psylliodes</taxon>
    </lineage>
</organism>
<dbReference type="SUPFAM" id="SSF75304">
    <property type="entry name" value="Amidase signature (AS) enzymes"/>
    <property type="match status" value="1"/>
</dbReference>
<evidence type="ECO:0000259" key="4">
    <source>
        <dbReference type="Pfam" id="PF01425"/>
    </source>
</evidence>